<dbReference type="VEuPathDB" id="PiroplasmaDB:TA20690"/>
<evidence type="ECO:0000313" key="3">
    <source>
        <dbReference type="Proteomes" id="UP000001950"/>
    </source>
</evidence>
<reference evidence="2 3" key="1">
    <citation type="journal article" date="2005" name="Science">
        <title>Genome of the host-cell transforming parasite Theileria annulata compared with T. parva.</title>
        <authorList>
            <person name="Pain A."/>
            <person name="Renauld H."/>
            <person name="Berriman M."/>
            <person name="Murphy L."/>
            <person name="Yeats C.A."/>
            <person name="Weir W."/>
            <person name="Kerhornou A."/>
            <person name="Aslett M."/>
            <person name="Bishop R."/>
            <person name="Bouchier C."/>
            <person name="Cochet M."/>
            <person name="Coulson R.M.R."/>
            <person name="Cronin A."/>
            <person name="de Villiers E.P."/>
            <person name="Fraser A."/>
            <person name="Fosker N."/>
            <person name="Gardner M."/>
            <person name="Goble A."/>
            <person name="Griffiths-Jones S."/>
            <person name="Harris D.E."/>
            <person name="Katzer F."/>
            <person name="Larke N."/>
            <person name="Lord A."/>
            <person name="Maser P."/>
            <person name="McKellar S."/>
            <person name="Mooney P."/>
            <person name="Morton F."/>
            <person name="Nene V."/>
            <person name="O'Neil S."/>
            <person name="Price C."/>
            <person name="Quail M.A."/>
            <person name="Rabbinowitsch E."/>
            <person name="Rawlings N.D."/>
            <person name="Rutter S."/>
            <person name="Saunders D."/>
            <person name="Seeger K."/>
            <person name="Shah T."/>
            <person name="Squares R."/>
            <person name="Squares S."/>
            <person name="Tivey A."/>
            <person name="Walker A.R."/>
            <person name="Woodward J."/>
            <person name="Dobbelaere D.A.E."/>
            <person name="Langsley G."/>
            <person name="Rajandream M.A."/>
            <person name="McKeever D."/>
            <person name="Shiels B."/>
            <person name="Tait A."/>
            <person name="Barrell B.G."/>
            <person name="Hall N."/>
        </authorList>
    </citation>
    <scope>NUCLEOTIDE SEQUENCE [LARGE SCALE GENOMIC DNA]</scope>
    <source>
        <strain evidence="3">Ankara</strain>
    </source>
</reference>
<dbReference type="eggNOG" id="ENOG502SMG2">
    <property type="taxonomic scope" value="Eukaryota"/>
</dbReference>
<evidence type="ECO:0000313" key="2">
    <source>
        <dbReference type="EMBL" id="CAI73620.1"/>
    </source>
</evidence>
<keyword evidence="1" id="KW-0472">Membrane</keyword>
<dbReference type="GeneID" id="3863947"/>
<accession>Q4UH19</accession>
<dbReference type="EMBL" id="CR940347">
    <property type="protein sequence ID" value="CAI73620.1"/>
    <property type="molecule type" value="Genomic_DNA"/>
</dbReference>
<feature type="transmembrane region" description="Helical" evidence="1">
    <location>
        <begin position="12"/>
        <end position="30"/>
    </location>
</feature>
<sequence>MFSYLFSNPLKFITYLFFIFFINLNVRIFTHLRLLPFVSSLSFRAHRIPHLIGQESLKSHILLEPLTSQNFLEPNIIYNAFDSNNDKLSNGIYKWNLRSNTLAFIRSKCENESNPAYRYRIYSDILMPGEDDHKMLKDLYLNRETIFDDSLGKKCNLYRYFNITKDNIKEHLDSTMEEFFENRRKKSEKSVYVIDGNAFNGEYDCDLPLPRSMTSYKIPELGTDPIVPMGSQETNIEPKFDNEVLNSIYQMIKPKNNINEINNNDEDGKNSKIVNEEEDLAELYDEVGDNDYEIFDDHKLYTREFFQDLKIRSDEETKRDRELLHRVMIQPTVFPSYIDPENPVHRTGRRREIQRKRDSGRLQRLRWKMDVDHKDDIVRGEWDKGDDITKEFNDSIEWEQLMPKHQDNNYFKRNYYEGGFGDEDRTVDSFFDVQFIGSTDAYPFAVSAGMQFTWPIYWVPWLCKKNPKMRGQPIRSQVFNLGGVEPLQLWFYPEGSANSLDGYCSLKLVSPPGWNLPYRIYMYIFSEYNRVVLGPMYRESSEYVTHSINTCKLISKNKEIVKNAENYKDYVILGPSGNVYVGVGVVDEPVRKREKGGKKFEFKYDWDEGDYDFNQWLKKQTSDPDDPFTMKTIEKDRTHSIWYESHKYRHVPDRHISRYWKTRYKEDVLWNPPDFS</sequence>
<gene>
    <name evidence="2" type="ORF">TA20690</name>
</gene>
<dbReference type="OMA" id="RHISRYW"/>
<proteinExistence type="predicted"/>
<evidence type="ECO:0000256" key="1">
    <source>
        <dbReference type="SAM" id="Phobius"/>
    </source>
</evidence>
<dbReference type="RefSeq" id="XP_954297.1">
    <property type="nucleotide sequence ID" value="XM_949204.1"/>
</dbReference>
<name>Q4UH19_THEAN</name>
<keyword evidence="1" id="KW-1133">Transmembrane helix</keyword>
<dbReference type="OrthoDB" id="382094at2759"/>
<dbReference type="AlphaFoldDB" id="Q4UH19"/>
<dbReference type="InParanoid" id="Q4UH19"/>
<keyword evidence="3" id="KW-1185">Reference proteome</keyword>
<dbReference type="KEGG" id="tan:TA20690"/>
<keyword evidence="1" id="KW-0812">Transmembrane</keyword>
<dbReference type="FunCoup" id="Q4UH19">
    <property type="interactions" value="28"/>
</dbReference>
<protein>
    <submittedName>
        <fullName evidence="2">Uncharacterized protein</fullName>
    </submittedName>
</protein>
<organism evidence="2 3">
    <name type="scientific">Theileria annulata</name>
    <dbReference type="NCBI Taxonomy" id="5874"/>
    <lineage>
        <taxon>Eukaryota</taxon>
        <taxon>Sar</taxon>
        <taxon>Alveolata</taxon>
        <taxon>Apicomplexa</taxon>
        <taxon>Aconoidasida</taxon>
        <taxon>Piroplasmida</taxon>
        <taxon>Theileriidae</taxon>
        <taxon>Theileria</taxon>
    </lineage>
</organism>
<dbReference type="Proteomes" id="UP000001950">
    <property type="component" value="Chromosome 1"/>
</dbReference>
<dbReference type="SUPFAM" id="SSF49599">
    <property type="entry name" value="TRAF domain-like"/>
    <property type="match status" value="1"/>
</dbReference>